<dbReference type="InterPro" id="IPR050411">
    <property type="entry name" value="AlphaKG_dependent_hydroxylases"/>
</dbReference>
<evidence type="ECO:0000259" key="18">
    <source>
        <dbReference type="Pfam" id="PF06155"/>
    </source>
</evidence>
<keyword evidence="11" id="KW-0408">Iron</keyword>
<dbReference type="OMA" id="EKVCIQP"/>
<dbReference type="Proteomes" id="UP000000305">
    <property type="component" value="Unassembled WGS sequence"/>
</dbReference>
<dbReference type="eggNOG" id="KOG3889">
    <property type="taxonomic scope" value="Eukaryota"/>
</dbReference>
<name>E9GXY5_DAPPU</name>
<comment type="catalytic activity">
    <reaction evidence="16">
        <text>N(6),N(6),N(6)-trimethyl-L-lysine + 2-oxoglutarate + O2 = (3S)-3-hydroxy-N(6),N(6),N(6)-trimethyl-L-lysine + succinate + CO2</text>
        <dbReference type="Rhea" id="RHEA:14181"/>
        <dbReference type="ChEBI" id="CHEBI:15379"/>
        <dbReference type="ChEBI" id="CHEBI:16526"/>
        <dbReference type="ChEBI" id="CHEBI:16810"/>
        <dbReference type="ChEBI" id="CHEBI:30031"/>
        <dbReference type="ChEBI" id="CHEBI:58100"/>
        <dbReference type="ChEBI" id="CHEBI:141499"/>
        <dbReference type="EC" id="1.14.11.8"/>
    </reaction>
</comment>
<comment type="cofactor">
    <cofactor evidence="1">
        <name>Fe(2+)</name>
        <dbReference type="ChEBI" id="CHEBI:29033"/>
    </cofactor>
</comment>
<evidence type="ECO:0000256" key="13">
    <source>
        <dbReference type="ARBA" id="ARBA00031778"/>
    </source>
</evidence>
<dbReference type="STRING" id="6669.E9GXY5"/>
<evidence type="ECO:0000256" key="7">
    <source>
        <dbReference type="ARBA" id="ARBA00022723"/>
    </source>
</evidence>
<dbReference type="InterPro" id="IPR010376">
    <property type="entry name" value="GBBH-like_N"/>
</dbReference>
<evidence type="ECO:0000256" key="1">
    <source>
        <dbReference type="ARBA" id="ARBA00001954"/>
    </source>
</evidence>
<dbReference type="InterPro" id="IPR038492">
    <property type="entry name" value="GBBH-like_N_sf"/>
</dbReference>
<dbReference type="InterPro" id="IPR003819">
    <property type="entry name" value="TauD/TfdA-like"/>
</dbReference>
<evidence type="ECO:0000256" key="10">
    <source>
        <dbReference type="ARBA" id="ARBA00023002"/>
    </source>
</evidence>
<organism evidence="19 20">
    <name type="scientific">Daphnia pulex</name>
    <name type="common">Water flea</name>
    <dbReference type="NCBI Taxonomy" id="6669"/>
    <lineage>
        <taxon>Eukaryota</taxon>
        <taxon>Metazoa</taxon>
        <taxon>Ecdysozoa</taxon>
        <taxon>Arthropoda</taxon>
        <taxon>Crustacea</taxon>
        <taxon>Branchiopoda</taxon>
        <taxon>Diplostraca</taxon>
        <taxon>Cladocera</taxon>
        <taxon>Anomopoda</taxon>
        <taxon>Daphniidae</taxon>
        <taxon>Daphnia</taxon>
    </lineage>
</organism>
<comment type="cofactor">
    <cofactor evidence="2">
        <name>L-ascorbate</name>
        <dbReference type="ChEBI" id="CHEBI:38290"/>
    </cofactor>
</comment>
<reference evidence="19 20" key="1">
    <citation type="journal article" date="2011" name="Science">
        <title>The ecoresponsive genome of Daphnia pulex.</title>
        <authorList>
            <person name="Colbourne J.K."/>
            <person name="Pfrender M.E."/>
            <person name="Gilbert D."/>
            <person name="Thomas W.K."/>
            <person name="Tucker A."/>
            <person name="Oakley T.H."/>
            <person name="Tokishita S."/>
            <person name="Aerts A."/>
            <person name="Arnold G.J."/>
            <person name="Basu M.K."/>
            <person name="Bauer D.J."/>
            <person name="Caceres C.E."/>
            <person name="Carmel L."/>
            <person name="Casola C."/>
            <person name="Choi J.H."/>
            <person name="Detter J.C."/>
            <person name="Dong Q."/>
            <person name="Dusheyko S."/>
            <person name="Eads B.D."/>
            <person name="Frohlich T."/>
            <person name="Geiler-Samerotte K.A."/>
            <person name="Gerlach D."/>
            <person name="Hatcher P."/>
            <person name="Jogdeo S."/>
            <person name="Krijgsveld J."/>
            <person name="Kriventseva E.V."/>
            <person name="Kultz D."/>
            <person name="Laforsch C."/>
            <person name="Lindquist E."/>
            <person name="Lopez J."/>
            <person name="Manak J.R."/>
            <person name="Muller J."/>
            <person name="Pangilinan J."/>
            <person name="Patwardhan R.P."/>
            <person name="Pitluck S."/>
            <person name="Pritham E.J."/>
            <person name="Rechtsteiner A."/>
            <person name="Rho M."/>
            <person name="Rogozin I.B."/>
            <person name="Sakarya O."/>
            <person name="Salamov A."/>
            <person name="Schaack S."/>
            <person name="Shapiro H."/>
            <person name="Shiga Y."/>
            <person name="Skalitzky C."/>
            <person name="Smith Z."/>
            <person name="Souvorov A."/>
            <person name="Sung W."/>
            <person name="Tang Z."/>
            <person name="Tsuchiya D."/>
            <person name="Tu H."/>
            <person name="Vos H."/>
            <person name="Wang M."/>
            <person name="Wolf Y.I."/>
            <person name="Yamagata H."/>
            <person name="Yamada T."/>
            <person name="Ye Y."/>
            <person name="Shaw J.R."/>
            <person name="Andrews J."/>
            <person name="Crease T.J."/>
            <person name="Tang H."/>
            <person name="Lucas S.M."/>
            <person name="Robertson H.M."/>
            <person name="Bork P."/>
            <person name="Koonin E.V."/>
            <person name="Zdobnov E.M."/>
            <person name="Grigoriev I.V."/>
            <person name="Lynch M."/>
            <person name="Boore J.L."/>
        </authorList>
    </citation>
    <scope>NUCLEOTIDE SEQUENCE [LARGE SCALE GENOMIC DNA]</scope>
</reference>
<dbReference type="FunFam" id="3.60.130.10:FF:000020">
    <property type="entry name" value="GG15479"/>
    <property type="match status" value="1"/>
</dbReference>
<accession>E9GXY5</accession>
<evidence type="ECO:0000256" key="12">
    <source>
        <dbReference type="ARBA" id="ARBA00030363"/>
    </source>
</evidence>
<keyword evidence="20" id="KW-1185">Reference proteome</keyword>
<evidence type="ECO:0000256" key="6">
    <source>
        <dbReference type="ARBA" id="ARBA00016835"/>
    </source>
</evidence>
<comment type="function">
    <text evidence="15">Converts trimethyllysine (TML) into hydroxytrimethyllysine (HTML).</text>
</comment>
<keyword evidence="8" id="KW-0124">Carnitine biosynthesis</keyword>
<dbReference type="PANTHER" id="PTHR10696">
    <property type="entry name" value="GAMMA-BUTYROBETAINE HYDROXYLASE-RELATED"/>
    <property type="match status" value="1"/>
</dbReference>
<keyword evidence="9" id="KW-0223">Dioxygenase</keyword>
<dbReference type="FunCoup" id="E9GXY5">
    <property type="interactions" value="237"/>
</dbReference>
<evidence type="ECO:0000256" key="3">
    <source>
        <dbReference type="ARBA" id="ARBA00005022"/>
    </source>
</evidence>
<dbReference type="Pfam" id="PF06155">
    <property type="entry name" value="GBBH-like_N"/>
    <property type="match status" value="1"/>
</dbReference>
<evidence type="ECO:0000256" key="14">
    <source>
        <dbReference type="ARBA" id="ARBA00032283"/>
    </source>
</evidence>
<dbReference type="Pfam" id="PF02668">
    <property type="entry name" value="TauD"/>
    <property type="match status" value="1"/>
</dbReference>
<keyword evidence="7" id="KW-0479">Metal-binding</keyword>
<evidence type="ECO:0000256" key="5">
    <source>
        <dbReference type="ARBA" id="ARBA00012267"/>
    </source>
</evidence>
<evidence type="ECO:0000259" key="17">
    <source>
        <dbReference type="Pfam" id="PF02668"/>
    </source>
</evidence>
<dbReference type="InParanoid" id="E9GXY5"/>
<dbReference type="Gene3D" id="3.60.130.10">
    <property type="entry name" value="Clavaminate synthase-like"/>
    <property type="match status" value="1"/>
</dbReference>
<dbReference type="EMBL" id="GL732574">
    <property type="protein sequence ID" value="EFX75501.1"/>
    <property type="molecule type" value="Genomic_DNA"/>
</dbReference>
<evidence type="ECO:0000313" key="19">
    <source>
        <dbReference type="EMBL" id="EFX75501.1"/>
    </source>
</evidence>
<dbReference type="GO" id="GO:0050353">
    <property type="term" value="F:trimethyllysine dioxygenase activity"/>
    <property type="evidence" value="ECO:0007669"/>
    <property type="project" value="UniProtKB-EC"/>
</dbReference>
<dbReference type="GO" id="GO:0045329">
    <property type="term" value="P:carnitine biosynthetic process"/>
    <property type="evidence" value="ECO:0000318"/>
    <property type="project" value="GO_Central"/>
</dbReference>
<keyword evidence="10" id="KW-0560">Oxidoreductase</keyword>
<protein>
    <recommendedName>
        <fullName evidence="6">Trimethyllysine dioxygenase, mitochondrial</fullName>
        <ecNumber evidence="5">1.14.11.8</ecNumber>
    </recommendedName>
    <alternativeName>
        <fullName evidence="13">Epsilon-trimethyllysine 2-oxoglutarate dioxygenase</fullName>
    </alternativeName>
    <alternativeName>
        <fullName evidence="12">TML hydroxylase</fullName>
    </alternativeName>
    <alternativeName>
        <fullName evidence="14">TML-alpha-ketoglutarate dioxygenase</fullName>
    </alternativeName>
</protein>
<evidence type="ECO:0000256" key="11">
    <source>
        <dbReference type="ARBA" id="ARBA00023004"/>
    </source>
</evidence>
<dbReference type="InterPro" id="IPR012776">
    <property type="entry name" value="Trimethyllysine_dOase"/>
</dbReference>
<feature type="domain" description="TauD/TfdA-like" evidence="17">
    <location>
        <begin position="169"/>
        <end position="401"/>
    </location>
</feature>
<evidence type="ECO:0000256" key="9">
    <source>
        <dbReference type="ARBA" id="ARBA00022964"/>
    </source>
</evidence>
<feature type="domain" description="Gamma-butyrobetaine hydroxylase-like N-terminal" evidence="18">
    <location>
        <begin position="67"/>
        <end position="131"/>
    </location>
</feature>
<dbReference type="HOGENOM" id="CLU_021859_2_0_1"/>
<dbReference type="GO" id="GO:0005506">
    <property type="term" value="F:iron ion binding"/>
    <property type="evidence" value="ECO:0007669"/>
    <property type="project" value="InterPro"/>
</dbReference>
<proteinExistence type="inferred from homology"/>
<dbReference type="UniPathway" id="UPA00118"/>
<dbReference type="GO" id="GO:0005739">
    <property type="term" value="C:mitochondrion"/>
    <property type="evidence" value="ECO:0000318"/>
    <property type="project" value="GO_Central"/>
</dbReference>
<dbReference type="AlphaFoldDB" id="E9GXY5"/>
<dbReference type="EC" id="1.14.11.8" evidence="5"/>
<evidence type="ECO:0000256" key="4">
    <source>
        <dbReference type="ARBA" id="ARBA00008654"/>
    </source>
</evidence>
<sequence length="418" mass="48484">MSILKFKSILPKLSSGILRNTLLPTKIVPLKILCKYSSGSNLQTQENEHYDRPKLLNVHLPNTSEPLKLHPIWLRDHCRCPECYNDVTCQRNNDILKLSDQIAISTYSQSDDLLHICWSDGHKSSYSIPWLVSNTYDGKYKALQEETDRLTTWDGTTVNLLGLEPISHQRLMSDDKILREIYRRVIQYGFVKIEQVPPTKLDTSAVIERICRMSHTVFGKFWETGTNFDHKDTGYLNGYLEAHTDNTYFTEAQGLLVFHCTHFDGTGCESFLVDGFHVAKQLKQLDPSAYGYLSKVNMESEYIEPGEHFSSWGPIFRHHPVSHKLEQIRFNMLDRSPLSSIPQEEVGTHYRYLKTMATLVKKKENEYRFRLSPGTVMIIDNWRLLHGRESYQGERVLRGCYYSRSDFMSKARHYGIIS</sequence>
<comment type="pathway">
    <text evidence="3">Amine and polyamine biosynthesis; carnitine biosynthesis.</text>
</comment>
<dbReference type="InterPro" id="IPR042098">
    <property type="entry name" value="TauD-like_sf"/>
</dbReference>
<dbReference type="OrthoDB" id="408743at2759"/>
<evidence type="ECO:0000256" key="8">
    <source>
        <dbReference type="ARBA" id="ARBA00022873"/>
    </source>
</evidence>
<dbReference type="FunFam" id="3.30.2020.30:FF:000002">
    <property type="entry name" value="Putative gamma-butyrobetaine dioxygenase"/>
    <property type="match status" value="1"/>
</dbReference>
<evidence type="ECO:0000256" key="16">
    <source>
        <dbReference type="ARBA" id="ARBA00049334"/>
    </source>
</evidence>
<gene>
    <name evidence="19" type="ORF">DAPPUDRAFT_306710</name>
</gene>
<evidence type="ECO:0000313" key="20">
    <source>
        <dbReference type="Proteomes" id="UP000000305"/>
    </source>
</evidence>
<evidence type="ECO:0000256" key="2">
    <source>
        <dbReference type="ARBA" id="ARBA00001961"/>
    </source>
</evidence>
<dbReference type="PANTHER" id="PTHR10696:SF51">
    <property type="entry name" value="TRIMETHYLLYSINE DIOXYGENASE, MITOCHONDRIAL"/>
    <property type="match status" value="1"/>
</dbReference>
<comment type="similarity">
    <text evidence="4">Belongs to the gamma-BBH/TMLD family.</text>
</comment>
<dbReference type="NCBIfam" id="TIGR02410">
    <property type="entry name" value="carnitine_TMLD"/>
    <property type="match status" value="1"/>
</dbReference>
<evidence type="ECO:0000256" key="15">
    <source>
        <dbReference type="ARBA" id="ARBA00046008"/>
    </source>
</evidence>
<dbReference type="Gene3D" id="3.30.2020.30">
    <property type="match status" value="1"/>
</dbReference>
<dbReference type="KEGG" id="dpx:DAPPUDRAFT_306710"/>
<dbReference type="SUPFAM" id="SSF51197">
    <property type="entry name" value="Clavaminate synthase-like"/>
    <property type="match status" value="1"/>
</dbReference>